<sequence>MKIEQLSHLCEVIESGSFTIAAEKFFINEADMKESIISLEVEFGIKLIECDDESKVVPSFECLQIISHIKEIVRNCREIEEEIKSLHKKSSVNTMYDVSMF</sequence>
<proteinExistence type="predicted"/>
<comment type="caution">
    <text evidence="2">The sequence shown here is derived from an EMBL/GenBank/DDBJ whole genome shotgun (WGS) entry which is preliminary data.</text>
</comment>
<dbReference type="EMBL" id="MDKC01000004">
    <property type="protein sequence ID" value="ODG92961.1"/>
    <property type="molecule type" value="Genomic_DNA"/>
</dbReference>
<dbReference type="InterPro" id="IPR036388">
    <property type="entry name" value="WH-like_DNA-bd_sf"/>
</dbReference>
<name>A0ABX2ZT82_9BACI</name>
<evidence type="ECO:0000259" key="1">
    <source>
        <dbReference type="PROSITE" id="PS50931"/>
    </source>
</evidence>
<dbReference type="SUPFAM" id="SSF46785">
    <property type="entry name" value="Winged helix' DNA-binding domain"/>
    <property type="match status" value="1"/>
</dbReference>
<organism evidence="2 3">
    <name type="scientific">Gottfriedia luciferensis</name>
    <dbReference type="NCBI Taxonomy" id="178774"/>
    <lineage>
        <taxon>Bacteria</taxon>
        <taxon>Bacillati</taxon>
        <taxon>Bacillota</taxon>
        <taxon>Bacilli</taxon>
        <taxon>Bacillales</taxon>
        <taxon>Bacillaceae</taxon>
        <taxon>Gottfriedia</taxon>
    </lineage>
</organism>
<gene>
    <name evidence="2" type="ORF">BED47_17430</name>
</gene>
<accession>A0ABX2ZT82</accession>
<keyword evidence="3" id="KW-1185">Reference proteome</keyword>
<dbReference type="InterPro" id="IPR000847">
    <property type="entry name" value="LysR_HTH_N"/>
</dbReference>
<evidence type="ECO:0000313" key="2">
    <source>
        <dbReference type="EMBL" id="ODG92961.1"/>
    </source>
</evidence>
<dbReference type="InterPro" id="IPR036390">
    <property type="entry name" value="WH_DNA-bd_sf"/>
</dbReference>
<dbReference type="Proteomes" id="UP000094580">
    <property type="component" value="Unassembled WGS sequence"/>
</dbReference>
<evidence type="ECO:0000313" key="3">
    <source>
        <dbReference type="Proteomes" id="UP000094580"/>
    </source>
</evidence>
<dbReference type="PROSITE" id="PS50931">
    <property type="entry name" value="HTH_LYSR"/>
    <property type="match status" value="1"/>
</dbReference>
<reference evidence="2 3" key="1">
    <citation type="submission" date="2016-07" db="EMBL/GenBank/DDBJ databases">
        <authorList>
            <person name="Townsley L."/>
            <person name="Shank E.A."/>
        </authorList>
    </citation>
    <scope>NUCLEOTIDE SEQUENCE [LARGE SCALE GENOMIC DNA]</scope>
    <source>
        <strain evidence="2 3">CH01</strain>
    </source>
</reference>
<protein>
    <recommendedName>
        <fullName evidence="1">HTH lysR-type domain-containing protein</fullName>
    </recommendedName>
</protein>
<dbReference type="Pfam" id="PF00126">
    <property type="entry name" value="HTH_1"/>
    <property type="match status" value="1"/>
</dbReference>
<dbReference type="RefSeq" id="WP_069032899.1">
    <property type="nucleotide sequence ID" value="NZ_MDKC01000004.1"/>
</dbReference>
<feature type="domain" description="HTH lysR-type" evidence="1">
    <location>
        <begin position="1"/>
        <end position="27"/>
    </location>
</feature>
<dbReference type="Gene3D" id="1.10.10.10">
    <property type="entry name" value="Winged helix-like DNA-binding domain superfamily/Winged helix DNA-binding domain"/>
    <property type="match status" value="1"/>
</dbReference>